<reference evidence="2 3" key="1">
    <citation type="submission" date="2017-03" db="EMBL/GenBank/DDBJ databases">
        <title>Genome of the blue death feigning beetle - Asbolus verrucosus.</title>
        <authorList>
            <person name="Rider S.D."/>
        </authorList>
    </citation>
    <scope>NUCLEOTIDE SEQUENCE [LARGE SCALE GENOMIC DNA]</scope>
    <source>
        <strain evidence="2">Butters</strain>
        <tissue evidence="2">Head and leg muscle</tissue>
    </source>
</reference>
<dbReference type="InterPro" id="IPR008962">
    <property type="entry name" value="PapD-like_sf"/>
</dbReference>
<gene>
    <name evidence="2" type="ORF">BDFB_001112</name>
</gene>
<dbReference type="AlphaFoldDB" id="A0A482W702"/>
<accession>A0A482W702</accession>
<dbReference type="OrthoDB" id="415597at2759"/>
<dbReference type="SUPFAM" id="SSF49354">
    <property type="entry name" value="PapD-like"/>
    <property type="match status" value="1"/>
</dbReference>
<comment type="caution">
    <text evidence="2">The sequence shown here is derived from an EMBL/GenBank/DDBJ whole genome shotgun (WGS) entry which is preliminary data.</text>
</comment>
<dbReference type="InterPro" id="IPR052614">
    <property type="entry name" value="CFAP65"/>
</dbReference>
<dbReference type="PANTHER" id="PTHR46127">
    <property type="entry name" value="CILIA- AND FLAGELLA-ASSOCIATED PROTEIN 65"/>
    <property type="match status" value="1"/>
</dbReference>
<dbReference type="STRING" id="1661398.A0A482W702"/>
<name>A0A482W702_ASBVE</name>
<dbReference type="Gene3D" id="2.60.40.10">
    <property type="entry name" value="Immunoglobulins"/>
    <property type="match status" value="1"/>
</dbReference>
<dbReference type="EMBL" id="QDEB01026372">
    <property type="protein sequence ID" value="RZC40393.1"/>
    <property type="molecule type" value="Genomic_DNA"/>
</dbReference>
<dbReference type="Pfam" id="PF24291">
    <property type="entry name" value="Ig_CFAP65"/>
    <property type="match status" value="1"/>
</dbReference>
<dbReference type="Proteomes" id="UP000292052">
    <property type="component" value="Unassembled WGS sequence"/>
</dbReference>
<evidence type="ECO:0000313" key="2">
    <source>
        <dbReference type="EMBL" id="RZC40393.1"/>
    </source>
</evidence>
<evidence type="ECO:0000259" key="1">
    <source>
        <dbReference type="Pfam" id="PF24291"/>
    </source>
</evidence>
<organism evidence="2 3">
    <name type="scientific">Asbolus verrucosus</name>
    <name type="common">Desert ironclad beetle</name>
    <dbReference type="NCBI Taxonomy" id="1661398"/>
    <lineage>
        <taxon>Eukaryota</taxon>
        <taxon>Metazoa</taxon>
        <taxon>Ecdysozoa</taxon>
        <taxon>Arthropoda</taxon>
        <taxon>Hexapoda</taxon>
        <taxon>Insecta</taxon>
        <taxon>Pterygota</taxon>
        <taxon>Neoptera</taxon>
        <taxon>Endopterygota</taxon>
        <taxon>Coleoptera</taxon>
        <taxon>Polyphaga</taxon>
        <taxon>Cucujiformia</taxon>
        <taxon>Tenebrionidae</taxon>
        <taxon>Pimeliinae</taxon>
        <taxon>Asbolus</taxon>
    </lineage>
</organism>
<dbReference type="InterPro" id="IPR013783">
    <property type="entry name" value="Ig-like_fold"/>
</dbReference>
<proteinExistence type="predicted"/>
<protein>
    <recommendedName>
        <fullName evidence="1">CFAP65 tenth Ig-like domain-containing protein</fullName>
    </recommendedName>
</protein>
<sequence length="894" mass="103699">MKPMIGLVRKYQIVVVQLEANTSEKNSYIEKWNIELNGQVDRLLAIYVKAQTDVPFIEVALNNFIQFEPMQPGTQSYLYLPLKNTSFCRLQYEFKVTEKFGIDPVKGELAPNEEIFVTCWYSSDFEEQGINKFEIVCQIQCVFNENCVIGPPYDVLIKVGAECTYSELCAIPQSFQCGEVQCGTMIKTNFYLYNFGESNINFKLCHNHNLNDVILEPECGRCGSKEKIMISVKFTVKQIGQHTLIIGYNNRLNRFTDMIVDDSSKDVFRIEYDSLYVIVQVADLIEHNYGYLFDKISLWEHFQIDKINLALKEVVQGEIKRVNCGVPDCEVSDKLFYAIFLIQNICNIDTKLHLKRQQLCDCKPKESHKSFTFRQKVYECPHKNMFTMEISDPYIPANGMQKLTFWIVHLLENENVLSYILELSNERTVIVNFFIQSIPKSDLMLSVFDRGYTLNLGYIYIGLREAPVQAYWIYNNTRNAVPYKLDDFEITKLCNAEGFPVLKCLNSVGFLKPYTSAPILFKFWPIEVKIYRVVVPLILGMKEINFQIEGYGTDEINKSNFTELIKNTTTNPLTNNVINLSVDHIIVQPILVSSSTERLFFIKNQSRNRDVKYHWKPCVIDGLVKIEPMNFEGFLKAKESHTVVIRITSLSEPCCIKLSLCCEFYDYTQYIMHEKSMQLARDKQNISQEIILTDEHNVSGMHVKQRMPDKIESKPERLHISLPVKINVIGVLDKDTCVSIEDQMKQKPFDGVHIDIDNFMKEYHKKIQIEEQPIHPTNEKITTKEKTMAKENKKKNETVINKEITQYVLESAVGDAVFSSYFREIVKILKTAPSPFYSQIKFDPNKRKEQREQEAIKFFTKPQLSEVTDILEDMVTESVHTTFRLGPVLRNQPK</sequence>
<dbReference type="InterPro" id="IPR056305">
    <property type="entry name" value="Ig_CFAP65_10th"/>
</dbReference>
<evidence type="ECO:0000313" key="3">
    <source>
        <dbReference type="Proteomes" id="UP000292052"/>
    </source>
</evidence>
<feature type="non-terminal residue" evidence="2">
    <location>
        <position position="894"/>
    </location>
</feature>
<feature type="domain" description="CFAP65 tenth Ig-like" evidence="1">
    <location>
        <begin position="455"/>
        <end position="555"/>
    </location>
</feature>
<keyword evidence="3" id="KW-1185">Reference proteome</keyword>
<dbReference type="PANTHER" id="PTHR46127:SF1">
    <property type="entry name" value="CILIA- AND FLAGELLA-ASSOCIATED PROTEIN 65"/>
    <property type="match status" value="1"/>
</dbReference>